<feature type="compositionally biased region" description="Polar residues" evidence="6">
    <location>
        <begin position="32"/>
        <end position="48"/>
    </location>
</feature>
<reference evidence="7" key="2">
    <citation type="submission" date="2019-01" db="UniProtKB">
        <authorList>
            <consortium name="EnsemblPlants"/>
        </authorList>
    </citation>
    <scope>IDENTIFICATION</scope>
    <source>
        <strain evidence="7">cv. Heinz 1706</strain>
    </source>
</reference>
<dbReference type="PaxDb" id="4081-Solyc03g117920.1.1"/>
<evidence type="ECO:0000256" key="2">
    <source>
        <dbReference type="ARBA" id="ARBA00022473"/>
    </source>
</evidence>
<dbReference type="InParanoid" id="A0A3Q7FS46"/>
<evidence type="ECO:0000256" key="5">
    <source>
        <dbReference type="RuleBase" id="RU364012"/>
    </source>
</evidence>
<dbReference type="PANTHER" id="PTHR31791:SF49">
    <property type="entry name" value="INACTIVE PROTEIN FRIGIDA"/>
    <property type="match status" value="1"/>
</dbReference>
<dbReference type="FunCoup" id="A0A3Q7FS46">
    <property type="interactions" value="11"/>
</dbReference>
<feature type="region of interest" description="Disordered" evidence="6">
    <location>
        <begin position="20"/>
        <end position="48"/>
    </location>
</feature>
<dbReference type="EnsemblPlants" id="Solyc03g117920.2.1">
    <property type="protein sequence ID" value="Solyc03g117920.2.1"/>
    <property type="gene ID" value="Solyc03g117920.2"/>
</dbReference>
<comment type="similarity">
    <text evidence="1 5">Belongs to the Frigida family.</text>
</comment>
<protein>
    <recommendedName>
        <fullName evidence="5">FRIGIDA-like protein</fullName>
    </recommendedName>
</protein>
<dbReference type="GO" id="GO:0009908">
    <property type="term" value="P:flower development"/>
    <property type="evidence" value="ECO:0007669"/>
    <property type="project" value="UniProtKB-KW"/>
</dbReference>
<keyword evidence="2 5" id="KW-0217">Developmental protein</keyword>
<organism evidence="7">
    <name type="scientific">Solanum lycopersicum</name>
    <name type="common">Tomato</name>
    <name type="synonym">Lycopersicon esculentum</name>
    <dbReference type="NCBI Taxonomy" id="4081"/>
    <lineage>
        <taxon>Eukaryota</taxon>
        <taxon>Viridiplantae</taxon>
        <taxon>Streptophyta</taxon>
        <taxon>Embryophyta</taxon>
        <taxon>Tracheophyta</taxon>
        <taxon>Spermatophyta</taxon>
        <taxon>Magnoliopsida</taxon>
        <taxon>eudicotyledons</taxon>
        <taxon>Gunneridae</taxon>
        <taxon>Pentapetalae</taxon>
        <taxon>asterids</taxon>
        <taxon>lamiids</taxon>
        <taxon>Solanales</taxon>
        <taxon>Solanaceae</taxon>
        <taxon>Solanoideae</taxon>
        <taxon>Solaneae</taxon>
        <taxon>Solanum</taxon>
        <taxon>Solanum subgen. Lycopersicon</taxon>
    </lineage>
</organism>
<reference evidence="7" key="1">
    <citation type="journal article" date="2012" name="Nature">
        <title>The tomato genome sequence provides insights into fleshy fruit evolution.</title>
        <authorList>
            <consortium name="Tomato Genome Consortium"/>
        </authorList>
    </citation>
    <scope>NUCLEOTIDE SEQUENCE [LARGE SCALE GENOMIC DNA]</scope>
    <source>
        <strain evidence="7">cv. Heinz 1706</strain>
    </source>
</reference>
<name>A0A3Q7FS46_SOLLC</name>
<feature type="compositionally biased region" description="Basic and acidic residues" evidence="6">
    <location>
        <begin position="411"/>
        <end position="435"/>
    </location>
</feature>
<dbReference type="InterPro" id="IPR012474">
    <property type="entry name" value="Frigida"/>
</dbReference>
<dbReference type="OMA" id="ILECFLM"/>
<evidence type="ECO:0000313" key="8">
    <source>
        <dbReference type="Proteomes" id="UP000004994"/>
    </source>
</evidence>
<feature type="region of interest" description="Disordered" evidence="6">
    <location>
        <begin position="411"/>
        <end position="463"/>
    </location>
</feature>
<keyword evidence="3 5" id="KW-0221">Differentiation</keyword>
<accession>A0A3Q7FS46</accession>
<dbReference type="PANTHER" id="PTHR31791">
    <property type="entry name" value="FRIGIDA-LIKE PROTEIN 3-RELATED"/>
    <property type="match status" value="1"/>
</dbReference>
<evidence type="ECO:0000313" key="7">
    <source>
        <dbReference type="EnsemblPlants" id="Solyc03g117920.2.1"/>
    </source>
</evidence>
<evidence type="ECO:0000256" key="3">
    <source>
        <dbReference type="ARBA" id="ARBA00022782"/>
    </source>
</evidence>
<dbReference type="AlphaFoldDB" id="A0A3Q7FS46"/>
<evidence type="ECO:0000256" key="4">
    <source>
        <dbReference type="ARBA" id="ARBA00023089"/>
    </source>
</evidence>
<dbReference type="Gramene" id="Solyc03g117920.2.1">
    <property type="protein sequence ID" value="Solyc03g117920.2.1"/>
    <property type="gene ID" value="Solyc03g117920.2"/>
</dbReference>
<sequence>IIALSREPFNFTYNTKTTTLEESGLPEEASVDHQSGTGKSITPSSMMADNAATSSANLRKLSDSLLALQCCLTELNQHINSVRSIIPSVIPGVATNISTLLPTSSPPATEPLLNSELKSSRSKEVQFPHRSELESFCKSMNSSELRRYMVTRVSDTNRLLEEVPKALRLSPHPARLVLDSTGKIYFQGSNSYTKNSRMVWRRKAAVLVLECFLLMRVDKVEIEKEVKEEADKAALAWRKRMIAEGGVRKACEMDARGLLLLLGCFGIPGGFSNENIRDLLLISHITKIYRALRRSNVLKAKIPEIIEGMVKKNLEVDAVHIAYTFRIDRFNPRRLLTSFLLNSRESLKKRNEKSEGSLAAVNEAKRKHLNDLTSVIKCLKCHDIDPSKLLPEWKINEKIMALEKEIRGFDKHAERKRKSDETESSRGFRNREAKRSYNPPWVRQQRFDDHVDNNNTLPEGRTTGHLHGYTVSSTVLHGPSAGLIHENIAGSLVGTVGGVAMGVAGAGISPSGNGIHAGISAGTDVVQQGGPYAGGHGGTLVDSTPGQVGSHTDQLYDRSGNAAVNDSLASCSNAYVPSSYLDGSKGLPNTTHTDAYRSPPYSECSTRLPNAISGDAAGRSSASDIYQVADTDTASELHMSSGVRAVDTVSSAASAHPSSNLHQPK</sequence>
<dbReference type="Pfam" id="PF07899">
    <property type="entry name" value="Frigida"/>
    <property type="match status" value="1"/>
</dbReference>
<proteinExistence type="inferred from homology"/>
<evidence type="ECO:0000256" key="1">
    <source>
        <dbReference type="ARBA" id="ARBA00008956"/>
    </source>
</evidence>
<keyword evidence="8" id="KW-1185">Reference proteome</keyword>
<dbReference type="Proteomes" id="UP000004994">
    <property type="component" value="Chromosome 3"/>
</dbReference>
<dbReference type="GO" id="GO:0030154">
    <property type="term" value="P:cell differentiation"/>
    <property type="evidence" value="ECO:0007669"/>
    <property type="project" value="UniProtKB-KW"/>
</dbReference>
<evidence type="ECO:0000256" key="6">
    <source>
        <dbReference type="SAM" id="MobiDB-lite"/>
    </source>
</evidence>
<keyword evidence="4 5" id="KW-0287">Flowering</keyword>